<feature type="compositionally biased region" description="Polar residues" evidence="1">
    <location>
        <begin position="173"/>
        <end position="185"/>
    </location>
</feature>
<feature type="compositionally biased region" description="Low complexity" evidence="1">
    <location>
        <begin position="908"/>
        <end position="927"/>
    </location>
</feature>
<feature type="region of interest" description="Disordered" evidence="1">
    <location>
        <begin position="207"/>
        <end position="264"/>
    </location>
</feature>
<dbReference type="OrthoDB" id="3267359at2759"/>
<evidence type="ECO:0000313" key="2">
    <source>
        <dbReference type="EMBL" id="EMD33854.1"/>
    </source>
</evidence>
<feature type="compositionally biased region" description="Low complexity" evidence="1">
    <location>
        <begin position="251"/>
        <end position="264"/>
    </location>
</feature>
<proteinExistence type="predicted"/>
<accession>M2PDH9</accession>
<dbReference type="SUPFAM" id="SSF55658">
    <property type="entry name" value="L9 N-domain-like"/>
    <property type="match status" value="1"/>
</dbReference>
<gene>
    <name evidence="2" type="ORF">CERSUDRAFT_76049</name>
</gene>
<evidence type="ECO:0000313" key="3">
    <source>
        <dbReference type="Proteomes" id="UP000016930"/>
    </source>
</evidence>
<dbReference type="HOGENOM" id="CLU_315206_0_0_1"/>
<organism evidence="2 3">
    <name type="scientific">Ceriporiopsis subvermispora (strain B)</name>
    <name type="common">White-rot fungus</name>
    <name type="synonym">Gelatoporia subvermispora</name>
    <dbReference type="NCBI Taxonomy" id="914234"/>
    <lineage>
        <taxon>Eukaryota</taxon>
        <taxon>Fungi</taxon>
        <taxon>Dikarya</taxon>
        <taxon>Basidiomycota</taxon>
        <taxon>Agaricomycotina</taxon>
        <taxon>Agaricomycetes</taxon>
        <taxon>Polyporales</taxon>
        <taxon>Gelatoporiaceae</taxon>
        <taxon>Gelatoporia</taxon>
    </lineage>
</organism>
<dbReference type="InterPro" id="IPR009027">
    <property type="entry name" value="Ribosomal_bL9/RNase_H1_N"/>
</dbReference>
<feature type="region of interest" description="Disordered" evidence="1">
    <location>
        <begin position="170"/>
        <end position="194"/>
    </location>
</feature>
<name>M2PDH9_CERS8</name>
<feature type="region of interest" description="Disordered" evidence="1">
    <location>
        <begin position="878"/>
        <end position="927"/>
    </location>
</feature>
<dbReference type="STRING" id="914234.M2PDH9"/>
<feature type="compositionally biased region" description="Polar residues" evidence="1">
    <location>
        <begin position="288"/>
        <end position="297"/>
    </location>
</feature>
<feature type="region of interest" description="Disordered" evidence="1">
    <location>
        <begin position="789"/>
        <end position="849"/>
    </location>
</feature>
<dbReference type="AlphaFoldDB" id="M2PDH9"/>
<sequence length="927" mass="102214">MPQQNTPGRQNDAPPPHYVVLGGGHHLITMTKPFMGRGGKYAAPFPIVVKCDNADEAAVINTTNDVLDVVKLLPDEATMTRAIRQSRLLASIQRPAKNWYCVAYGNEAGIYSSYADQMQAARGWPRAMFRRLDTFPDALQYMVMRRTTPDMSGESMPTTDSATRTCQVALPEPQQSVSSTSSAPNTGDGPTAEGSSLAARLDELTLSSANSRGTAMQRRHGGPDSERSHQPAREASRASERMVDQAQDAPISRSRTSSVSSTAYSVSSVSSVTASNITIISVSSSDSEATLHSNAGPTTAAPRPSSVTHLMQPDNSQDRLYQYVRDLDGIVYPAYTSITHLRAPSLGKRADAFVQAFGFTEEAIVRLNKALTESHTEADFVAKLKYTKMPTKELRWLWGISRKHGWSLQESRDKGTSSSRLLYMPMASHTVSNGVQRLAAKHRSVAANLQRAPWRYRSKRKGLKLTPTEKLAVVKKKLERREKRAAVVADAQKMVSDAISKAQAELGGQDFQQMKTEIMQDRRKASTKRAPNRWNAFVMSESKRINDARPDGAPRLKSSELAGQIRERWLAMSAEERVAATTNTIQELADKREMRQHAPHNTAISAFHDARATVTVMQRDLEALHERTGVEAVLMVVRTSPDHYNRPFAFVTSERAESFFSYTLNTQAIDIALHLESFCLSGVTGLVDKGREWFAQTRMRLQVVILHKLRNVAQANVPKMQYRNFDRQITARYGVVVEGWPLDKFVPPSLVKSRTELEVLLRAWETDATRFRKLSKHEFQLWQESHIREVQGGGHSDDEECDDSPDGVVLEGGAEPPLMQDLVPSSQSDPADRPVIPPLTTDTTTVSSSQNIGSLQAVARPKSHSRNDALANIVNVVASASGGAVPITKRPRKTRSDKGKPRKKKSSSAEVASTTPSSTTVSASYAP</sequence>
<feature type="region of interest" description="Disordered" evidence="1">
    <location>
        <begin position="285"/>
        <end position="312"/>
    </location>
</feature>
<feature type="compositionally biased region" description="Polar residues" evidence="1">
    <location>
        <begin position="840"/>
        <end position="849"/>
    </location>
</feature>
<feature type="compositionally biased region" description="Basic and acidic residues" evidence="1">
    <location>
        <begin position="221"/>
        <end position="243"/>
    </location>
</feature>
<dbReference type="Proteomes" id="UP000016930">
    <property type="component" value="Unassembled WGS sequence"/>
</dbReference>
<dbReference type="EMBL" id="KB445804">
    <property type="protein sequence ID" value="EMD33854.1"/>
    <property type="molecule type" value="Genomic_DNA"/>
</dbReference>
<evidence type="ECO:0000256" key="1">
    <source>
        <dbReference type="SAM" id="MobiDB-lite"/>
    </source>
</evidence>
<reference evidence="2 3" key="1">
    <citation type="journal article" date="2012" name="Proc. Natl. Acad. Sci. U.S.A.">
        <title>Comparative genomics of Ceriporiopsis subvermispora and Phanerochaete chrysosporium provide insight into selective ligninolysis.</title>
        <authorList>
            <person name="Fernandez-Fueyo E."/>
            <person name="Ruiz-Duenas F.J."/>
            <person name="Ferreira P."/>
            <person name="Floudas D."/>
            <person name="Hibbett D.S."/>
            <person name="Canessa P."/>
            <person name="Larrondo L.F."/>
            <person name="James T.Y."/>
            <person name="Seelenfreund D."/>
            <person name="Lobos S."/>
            <person name="Polanco R."/>
            <person name="Tello M."/>
            <person name="Honda Y."/>
            <person name="Watanabe T."/>
            <person name="Watanabe T."/>
            <person name="Ryu J.S."/>
            <person name="Kubicek C.P."/>
            <person name="Schmoll M."/>
            <person name="Gaskell J."/>
            <person name="Hammel K.E."/>
            <person name="St John F.J."/>
            <person name="Vanden Wymelenberg A."/>
            <person name="Sabat G."/>
            <person name="Splinter BonDurant S."/>
            <person name="Syed K."/>
            <person name="Yadav J.S."/>
            <person name="Doddapaneni H."/>
            <person name="Subramanian V."/>
            <person name="Lavin J.L."/>
            <person name="Oguiza J.A."/>
            <person name="Perez G."/>
            <person name="Pisabarro A.G."/>
            <person name="Ramirez L."/>
            <person name="Santoyo F."/>
            <person name="Master E."/>
            <person name="Coutinho P.M."/>
            <person name="Henrissat B."/>
            <person name="Lombard V."/>
            <person name="Magnuson J.K."/>
            <person name="Kuees U."/>
            <person name="Hori C."/>
            <person name="Igarashi K."/>
            <person name="Samejima M."/>
            <person name="Held B.W."/>
            <person name="Barry K.W."/>
            <person name="LaButti K.M."/>
            <person name="Lapidus A."/>
            <person name="Lindquist E.A."/>
            <person name="Lucas S.M."/>
            <person name="Riley R."/>
            <person name="Salamov A.A."/>
            <person name="Hoffmeister D."/>
            <person name="Schwenk D."/>
            <person name="Hadar Y."/>
            <person name="Yarden O."/>
            <person name="de Vries R.P."/>
            <person name="Wiebenga A."/>
            <person name="Stenlid J."/>
            <person name="Eastwood D."/>
            <person name="Grigoriev I.V."/>
            <person name="Berka R.M."/>
            <person name="Blanchette R.A."/>
            <person name="Kersten P."/>
            <person name="Martinez A.T."/>
            <person name="Vicuna R."/>
            <person name="Cullen D."/>
        </authorList>
    </citation>
    <scope>NUCLEOTIDE SEQUENCE [LARGE SCALE GENOMIC DNA]</scope>
    <source>
        <strain evidence="2 3">B</strain>
    </source>
</reference>
<protein>
    <submittedName>
        <fullName evidence="2">Uncharacterized protein</fullName>
    </submittedName>
</protein>
<keyword evidence="3" id="KW-1185">Reference proteome</keyword>